<dbReference type="InterPro" id="IPR017587">
    <property type="entry name" value="YqeC"/>
</dbReference>
<dbReference type="STRING" id="555088.DealDRAFT_1768"/>
<dbReference type="AlphaFoldDB" id="C0GH09"/>
<dbReference type="eggNOG" id="COG0740">
    <property type="taxonomic scope" value="Bacteria"/>
</dbReference>
<evidence type="ECO:0000313" key="1">
    <source>
        <dbReference type="EMBL" id="EEG77311.1"/>
    </source>
</evidence>
<name>C0GH09_DETAL</name>
<organism evidence="1 2">
    <name type="scientific">Dethiobacter alkaliphilus AHT 1</name>
    <dbReference type="NCBI Taxonomy" id="555088"/>
    <lineage>
        <taxon>Bacteria</taxon>
        <taxon>Bacillati</taxon>
        <taxon>Bacillota</taxon>
        <taxon>Dethiobacteria</taxon>
        <taxon>Dethiobacterales</taxon>
        <taxon>Dethiobacteraceae</taxon>
        <taxon>Dethiobacter</taxon>
    </lineage>
</organism>
<comment type="caution">
    <text evidence="1">The sequence shown here is derived from an EMBL/GenBank/DDBJ whole genome shotgun (WGS) entry which is preliminary data.</text>
</comment>
<accession>C0GH09</accession>
<evidence type="ECO:0000313" key="2">
    <source>
        <dbReference type="Proteomes" id="UP000006443"/>
    </source>
</evidence>
<proteinExistence type="predicted"/>
<dbReference type="Proteomes" id="UP000006443">
    <property type="component" value="Unassembled WGS sequence"/>
</dbReference>
<dbReference type="RefSeq" id="WP_008516696.1">
    <property type="nucleotide sequence ID" value="NZ_ACJM01000008.1"/>
</dbReference>
<dbReference type="Pfam" id="PF19842">
    <property type="entry name" value="YqeC"/>
    <property type="match status" value="1"/>
</dbReference>
<dbReference type="EMBL" id="ACJM01000008">
    <property type="protein sequence ID" value="EEG77311.1"/>
    <property type="molecule type" value="Genomic_DNA"/>
</dbReference>
<keyword evidence="2" id="KW-1185">Reference proteome</keyword>
<sequence>MQFLETFCCTAKEIIALTGAGGKTSVMLAMAAEAKQRGIKTILTTTTKIYEPQGMSVVVAAKPSILQRKINSAFAKNTVIVVGRSRLGGKLLGLDFSLFKVLAETEAALIIAECDGASGKPFKAPAEHEPPIPPDTTLVVPVTGIDCIGRPLTAENVHRPELVAQIAGAALGSRVTAKMVADVITSNAGYLKNIPPQARWIPFINKVETAAEANTARDIATKITAQNPAIVSFGAALQADPVKEVI</sequence>
<gene>
    <name evidence="1" type="ORF">DealDRAFT_1768</name>
</gene>
<dbReference type="NCBIfam" id="TIGR03172">
    <property type="entry name" value="selenium cofactor biosynthesis protein YqeC"/>
    <property type="match status" value="1"/>
</dbReference>
<protein>
    <submittedName>
        <fullName evidence="1">Uncharacterized MobA-related protein-like protein</fullName>
    </submittedName>
</protein>
<reference evidence="1 2" key="1">
    <citation type="submission" date="2009-02" db="EMBL/GenBank/DDBJ databases">
        <title>Sequencing of the draft genome and assembly of Dethiobacter alkaliphilus AHT 1.</title>
        <authorList>
            <consortium name="US DOE Joint Genome Institute (JGI-PGF)"/>
            <person name="Lucas S."/>
            <person name="Copeland A."/>
            <person name="Lapidus A."/>
            <person name="Glavina del Rio T."/>
            <person name="Dalin E."/>
            <person name="Tice H."/>
            <person name="Bruce D."/>
            <person name="Goodwin L."/>
            <person name="Pitluck S."/>
            <person name="Larimer F."/>
            <person name="Land M.L."/>
            <person name="Hauser L."/>
            <person name="Muyzer G."/>
        </authorList>
    </citation>
    <scope>NUCLEOTIDE SEQUENCE [LARGE SCALE GENOMIC DNA]</scope>
    <source>
        <strain evidence="1 2">AHT 1</strain>
    </source>
</reference>